<evidence type="ECO:0008006" key="2">
    <source>
        <dbReference type="Google" id="ProtNLM"/>
    </source>
</evidence>
<dbReference type="Pfam" id="PF01513">
    <property type="entry name" value="NAD_kinase"/>
    <property type="match status" value="1"/>
</dbReference>
<sequence>IEEFAKFVSGKAEIVESYRIENLKGTADNLARAATVGGPKTTSSTQPPVNAEVLKKCDFAIVFGGDGSIISTVRNLSGARVPVIGVNLGKLGFLAEFSVGELKKSFDEVISGKAPIEKRMMLGCRIVGDGEEKFSSSAINDVFITAGPPFRMIELKISVDGQPLAGCVSDGLIIS</sequence>
<dbReference type="InterPro" id="IPR002504">
    <property type="entry name" value="NADK"/>
</dbReference>
<dbReference type="Gene3D" id="3.40.50.10330">
    <property type="entry name" value="Probable inorganic polyphosphate/atp-NAD kinase, domain 1"/>
    <property type="match status" value="1"/>
</dbReference>
<dbReference type="EMBL" id="BARS01056465">
    <property type="protein sequence ID" value="GAG43076.1"/>
    <property type="molecule type" value="Genomic_DNA"/>
</dbReference>
<protein>
    <recommendedName>
        <fullName evidence="2">NAD(+) kinase</fullName>
    </recommendedName>
</protein>
<dbReference type="PANTHER" id="PTHR20275">
    <property type="entry name" value="NAD KINASE"/>
    <property type="match status" value="1"/>
</dbReference>
<name>X0Z3B3_9ZZZZ</name>
<feature type="non-terminal residue" evidence="1">
    <location>
        <position position="175"/>
    </location>
</feature>
<dbReference type="GO" id="GO:0003951">
    <property type="term" value="F:NAD+ kinase activity"/>
    <property type="evidence" value="ECO:0007669"/>
    <property type="project" value="InterPro"/>
</dbReference>
<dbReference type="PANTHER" id="PTHR20275:SF0">
    <property type="entry name" value="NAD KINASE"/>
    <property type="match status" value="1"/>
</dbReference>
<proteinExistence type="predicted"/>
<dbReference type="GO" id="GO:0006741">
    <property type="term" value="P:NADP+ biosynthetic process"/>
    <property type="evidence" value="ECO:0007669"/>
    <property type="project" value="InterPro"/>
</dbReference>
<dbReference type="AlphaFoldDB" id="X0Z3B3"/>
<reference evidence="1" key="1">
    <citation type="journal article" date="2014" name="Front. Microbiol.">
        <title>High frequency of phylogenetically diverse reductive dehalogenase-homologous genes in deep subseafloor sedimentary metagenomes.</title>
        <authorList>
            <person name="Kawai M."/>
            <person name="Futagami T."/>
            <person name="Toyoda A."/>
            <person name="Takaki Y."/>
            <person name="Nishi S."/>
            <person name="Hori S."/>
            <person name="Arai W."/>
            <person name="Tsubouchi T."/>
            <person name="Morono Y."/>
            <person name="Uchiyama I."/>
            <person name="Ito T."/>
            <person name="Fujiyama A."/>
            <person name="Inagaki F."/>
            <person name="Takami H."/>
        </authorList>
    </citation>
    <scope>NUCLEOTIDE SEQUENCE</scope>
    <source>
        <strain evidence="1">Expedition CK06-06</strain>
    </source>
</reference>
<feature type="non-terminal residue" evidence="1">
    <location>
        <position position="1"/>
    </location>
</feature>
<dbReference type="InterPro" id="IPR016064">
    <property type="entry name" value="NAD/diacylglycerol_kinase_sf"/>
</dbReference>
<gene>
    <name evidence="1" type="ORF">S01H1_83141</name>
</gene>
<dbReference type="InterPro" id="IPR017438">
    <property type="entry name" value="ATP-NAD_kinase_N"/>
</dbReference>
<accession>X0Z3B3</accession>
<organism evidence="1">
    <name type="scientific">marine sediment metagenome</name>
    <dbReference type="NCBI Taxonomy" id="412755"/>
    <lineage>
        <taxon>unclassified sequences</taxon>
        <taxon>metagenomes</taxon>
        <taxon>ecological metagenomes</taxon>
    </lineage>
</organism>
<comment type="caution">
    <text evidence="1">The sequence shown here is derived from an EMBL/GenBank/DDBJ whole genome shotgun (WGS) entry which is preliminary data.</text>
</comment>
<dbReference type="SUPFAM" id="SSF111331">
    <property type="entry name" value="NAD kinase/diacylglycerol kinase-like"/>
    <property type="match status" value="1"/>
</dbReference>
<evidence type="ECO:0000313" key="1">
    <source>
        <dbReference type="EMBL" id="GAG43076.1"/>
    </source>
</evidence>